<keyword evidence="2" id="KW-0963">Cytoplasm</keyword>
<name>A0A7J7LBY7_9MAGN</name>
<dbReference type="FunFam" id="3.80.10.10:FF:000502">
    <property type="entry name" value="Predicted protein"/>
    <property type="match status" value="1"/>
</dbReference>
<dbReference type="PANTHER" id="PTHR15454:SF69">
    <property type="entry name" value="SERINE_THREONINE-PROTEIN KINASE 11-INTERACTING PROTEIN"/>
    <property type="match status" value="1"/>
</dbReference>
<dbReference type="FunFam" id="3.80.10.10:FF:000801">
    <property type="entry name" value="Outer arm dynein light chain 1"/>
    <property type="match status" value="1"/>
</dbReference>
<dbReference type="AlphaFoldDB" id="A0A7J7LBY7"/>
<evidence type="ECO:0000313" key="7">
    <source>
        <dbReference type="Proteomes" id="UP000541444"/>
    </source>
</evidence>
<keyword evidence="7" id="KW-1185">Reference proteome</keyword>
<comment type="caution">
    <text evidence="6">The sequence shown here is derived from an EMBL/GenBank/DDBJ whole genome shotgun (WGS) entry which is preliminary data.</text>
</comment>
<comment type="subcellular location">
    <subcellularLocation>
        <location evidence="1">Cytoplasm</location>
    </subcellularLocation>
</comment>
<evidence type="ECO:0000256" key="1">
    <source>
        <dbReference type="ARBA" id="ARBA00004496"/>
    </source>
</evidence>
<dbReference type="PROSITE" id="PS51450">
    <property type="entry name" value="LRR"/>
    <property type="match status" value="2"/>
</dbReference>
<dbReference type="Proteomes" id="UP000541444">
    <property type="component" value="Unassembled WGS sequence"/>
</dbReference>
<protein>
    <recommendedName>
        <fullName evidence="8">Outer arm dynein light chain 1 protein</fullName>
    </recommendedName>
</protein>
<keyword evidence="3" id="KW-0433">Leucine-rich repeat</keyword>
<organism evidence="6 7">
    <name type="scientific">Kingdonia uniflora</name>
    <dbReference type="NCBI Taxonomy" id="39325"/>
    <lineage>
        <taxon>Eukaryota</taxon>
        <taxon>Viridiplantae</taxon>
        <taxon>Streptophyta</taxon>
        <taxon>Embryophyta</taxon>
        <taxon>Tracheophyta</taxon>
        <taxon>Spermatophyta</taxon>
        <taxon>Magnoliopsida</taxon>
        <taxon>Ranunculales</taxon>
        <taxon>Circaeasteraceae</taxon>
        <taxon>Kingdonia</taxon>
    </lineage>
</organism>
<dbReference type="PANTHER" id="PTHR15454">
    <property type="entry name" value="NISCHARIN RELATED"/>
    <property type="match status" value="1"/>
</dbReference>
<dbReference type="Pfam" id="PF12799">
    <property type="entry name" value="LRR_4"/>
    <property type="match status" value="1"/>
</dbReference>
<gene>
    <name evidence="6" type="ORF">GIB67_001813</name>
</gene>
<dbReference type="InterPro" id="IPR001611">
    <property type="entry name" value="Leu-rich_rpt"/>
</dbReference>
<dbReference type="Gene3D" id="3.80.10.10">
    <property type="entry name" value="Ribonuclease Inhibitor"/>
    <property type="match status" value="1"/>
</dbReference>
<evidence type="ECO:0000256" key="4">
    <source>
        <dbReference type="ARBA" id="ARBA00022737"/>
    </source>
</evidence>
<evidence type="ECO:0000256" key="3">
    <source>
        <dbReference type="ARBA" id="ARBA00022614"/>
    </source>
</evidence>
<proteinExistence type="predicted"/>
<dbReference type="InterPro" id="IPR032675">
    <property type="entry name" value="LRR_dom_sf"/>
</dbReference>
<dbReference type="GO" id="GO:0005737">
    <property type="term" value="C:cytoplasm"/>
    <property type="evidence" value="ECO:0007669"/>
    <property type="project" value="UniProtKB-SubCell"/>
</dbReference>
<accession>A0A7J7LBY7</accession>
<evidence type="ECO:0000256" key="2">
    <source>
        <dbReference type="ARBA" id="ARBA00022490"/>
    </source>
</evidence>
<dbReference type="OrthoDB" id="7451790at2759"/>
<evidence type="ECO:0000256" key="5">
    <source>
        <dbReference type="SAM" id="MobiDB-lite"/>
    </source>
</evidence>
<evidence type="ECO:0008006" key="8">
    <source>
        <dbReference type="Google" id="ProtNLM"/>
    </source>
</evidence>
<dbReference type="EMBL" id="JACGCM010002404">
    <property type="protein sequence ID" value="KAF6140072.1"/>
    <property type="molecule type" value="Genomic_DNA"/>
</dbReference>
<sequence>MTIVTGDRYLESLVKFVEKQAGPLLEGALALKLNPVGLHYVQSRLEALQELEGLLADAPVDYLRAYISDLGDHRALEQLRRILRLLTSLKVVSVFTPPARDPTPLSLLPFENLKVLELRGCDLSTSAAKGLLELRHTLEKIICHNSTDALRHVFASRIVDIKDSPVWNRLSVVSCACNGLVLMDESLQLLPAVETLDLSRNRFAKVDNLKKLTKLKHLDLGFNHLRSIASFTEVLCPIVKLVLRNNALTTLRGIENLKSIEGLDLSYNIISNFSELEIFASLPSLHSLWLEGNPICCSGWYRAQVFSYFTHPEELKLDEKEISTRESWERQIILASRHRRPAGFGFYAPAKDDAKGDDNFNPKRKKLSSLACIDDEQKKHLASSDAEQESTSCEGEIRSREENVISDGEAEIVCLMNRVEFMKKERPVLWLREFKEWMDQTSDDTVDNSIFTDWIGLGEENYSKYKKDDHNHPGESSKNFSDLIQVSVNERSSLIIDDIFVNEMNFKQEHLRGSSKENPNRLSVSIDEIMGSYSSSTYPGSPPHYQEDILHRRHNLEEEIMQLSASYSLTSSDNDTSCSGDDLCESDISVSEVDLLRRENFLNGIMNKNPKLLPFVSYPDRRHEDPHLRENEVAHNVTEESRCLEQRKGKRKAKIRVVSLLEEKEVHVTELLNQRQNGTRDGSMANWDSAPRIQTSGDTDFLESDEVNDKNRIWINTNVTPNDVGSNSVLTTKSTSPKLEAEEFVKNYFDANIADPSVSETCLQYMLCDYLHQESEHRESEVAVLLSSAKRLYVLRIDAASDGSGSITEVMGSHMLEDIREVLVGLGLQVLSVHIEMGATYLFITRNIEKSRGLLCLLQVCDSNATDISRCSLRSLEQVQVKLFEKHICGGLKVSIFLYSMLLFWSNNSNSEEKSWLSRSLFVIGGYMLVCIEDLIQLSSLPLDDGSSSYYSLDSCCSISSISEMVIEHKDVTLTVDCVTSEKPNSSVVFENKKPITKLEDKAFRGSSYKWKLKWFSEDTLLKFVTLLKSLHAGMTVSPLRVRCIS</sequence>
<evidence type="ECO:0000313" key="6">
    <source>
        <dbReference type="EMBL" id="KAF6140072.1"/>
    </source>
</evidence>
<dbReference type="InterPro" id="IPR025875">
    <property type="entry name" value="Leu-rich_rpt_4"/>
</dbReference>
<dbReference type="SMART" id="SM00365">
    <property type="entry name" value="LRR_SD22"/>
    <property type="match status" value="4"/>
</dbReference>
<keyword evidence="4" id="KW-0677">Repeat</keyword>
<feature type="region of interest" description="Disordered" evidence="5">
    <location>
        <begin position="677"/>
        <end position="701"/>
    </location>
</feature>
<reference evidence="6 7" key="1">
    <citation type="journal article" date="2020" name="IScience">
        <title>Genome Sequencing of the Endangered Kingdonia uniflora (Circaeasteraceae, Ranunculales) Reveals Potential Mechanisms of Evolutionary Specialization.</title>
        <authorList>
            <person name="Sun Y."/>
            <person name="Deng T."/>
            <person name="Zhang A."/>
            <person name="Moore M.J."/>
            <person name="Landis J.B."/>
            <person name="Lin N."/>
            <person name="Zhang H."/>
            <person name="Zhang X."/>
            <person name="Huang J."/>
            <person name="Zhang X."/>
            <person name="Sun H."/>
            <person name="Wang H."/>
        </authorList>
    </citation>
    <scope>NUCLEOTIDE SEQUENCE [LARGE SCALE GENOMIC DNA]</scope>
    <source>
        <strain evidence="6">TB1705</strain>
        <tissue evidence="6">Leaf</tissue>
    </source>
</reference>
<dbReference type="SUPFAM" id="SSF52058">
    <property type="entry name" value="L domain-like"/>
    <property type="match status" value="1"/>
</dbReference>